<organism evidence="2 3">
    <name type="scientific">Turicimonas muris</name>
    <dbReference type="NCBI Taxonomy" id="1796652"/>
    <lineage>
        <taxon>Bacteria</taxon>
        <taxon>Pseudomonadati</taxon>
        <taxon>Pseudomonadota</taxon>
        <taxon>Betaproteobacteria</taxon>
        <taxon>Burkholderiales</taxon>
        <taxon>Sutterellaceae</taxon>
        <taxon>Turicimonas</taxon>
    </lineage>
</organism>
<keyword evidence="3" id="KW-1185">Reference proteome</keyword>
<feature type="transmembrane region" description="Helical" evidence="1">
    <location>
        <begin position="341"/>
        <end position="360"/>
    </location>
</feature>
<dbReference type="GO" id="GO:0043190">
    <property type="term" value="C:ATP-binding cassette (ABC) transporter complex"/>
    <property type="evidence" value="ECO:0007669"/>
    <property type="project" value="InterPro"/>
</dbReference>
<dbReference type="AlphaFoldDB" id="A0A227KPH0"/>
<comment type="caution">
    <text evidence="2">The sequence shown here is derived from an EMBL/GenBank/DDBJ whole genome shotgun (WGS) entry which is preliminary data.</text>
</comment>
<evidence type="ECO:0000256" key="1">
    <source>
        <dbReference type="SAM" id="Phobius"/>
    </source>
</evidence>
<evidence type="ECO:0000313" key="2">
    <source>
        <dbReference type="EMBL" id="OXE50150.1"/>
    </source>
</evidence>
<accession>A0A227KPH0</accession>
<name>A0A227KPH0_9BURK</name>
<feature type="transmembrane region" description="Helical" evidence="1">
    <location>
        <begin position="253"/>
        <end position="282"/>
    </location>
</feature>
<keyword evidence="1" id="KW-0472">Membrane</keyword>
<dbReference type="RefSeq" id="WP_066594714.1">
    <property type="nucleotide sequence ID" value="NZ_CAJTBZ010000014.1"/>
</dbReference>
<protein>
    <submittedName>
        <fullName evidence="2">ABC transporter permease</fullName>
    </submittedName>
</protein>
<gene>
    <name evidence="2" type="ORF">ADH67_03870</name>
</gene>
<dbReference type="GeneID" id="78362445"/>
<dbReference type="Pfam" id="PF02405">
    <property type="entry name" value="MlaE"/>
    <property type="match status" value="1"/>
</dbReference>
<dbReference type="Proteomes" id="UP000214610">
    <property type="component" value="Unassembled WGS sequence"/>
</dbReference>
<proteinExistence type="predicted"/>
<keyword evidence="1" id="KW-0812">Transmembrane</keyword>
<sequence length="365" mass="38406">MDQTLAHSNGSVQTSVEIMLPAELTAACSNQYWSKVLSPSSRSVVFNAQNVKICDESGIALLFQINHAGPNVKLINIPQDIQQVYVTMTKNMVAQAPAPKKREGFVVACGAWLNTFLQGTKASLTFLGESLCAICSLFIHPRRFRLKEILSVSDDTGSNAVGIVCLIGFLMGVIIAFETALVAQIFGAVIFVVNGIGIAVTRELGPLMTAILFAGRSGSAFAAQLGTQKVNEELNALTTFGLDPMHFLVVPRLLASSAVVPLLSVFASLTGILGGALVMGLYDITPMQFYVQLVGSMSLGDIFFGLGKAVIFGYVIALIGCECGMNTGAGAAAVGISTTKAVVRSIVWIVVIDGVAALLANRLGI</sequence>
<dbReference type="PANTHER" id="PTHR30188">
    <property type="entry name" value="ABC TRANSPORTER PERMEASE PROTEIN-RELATED"/>
    <property type="match status" value="1"/>
</dbReference>
<feature type="transmembrane region" description="Helical" evidence="1">
    <location>
        <begin position="160"/>
        <end position="177"/>
    </location>
</feature>
<evidence type="ECO:0000313" key="3">
    <source>
        <dbReference type="Proteomes" id="UP000214610"/>
    </source>
</evidence>
<keyword evidence="1" id="KW-1133">Transmembrane helix</keyword>
<dbReference type="EMBL" id="NHMP01000002">
    <property type="protein sequence ID" value="OXE50150.1"/>
    <property type="molecule type" value="Genomic_DNA"/>
</dbReference>
<feature type="transmembrane region" description="Helical" evidence="1">
    <location>
        <begin position="302"/>
        <end position="321"/>
    </location>
</feature>
<dbReference type="PANTHER" id="PTHR30188:SF3">
    <property type="entry name" value="ABC TRANSPORTER PERMEASE"/>
    <property type="match status" value="1"/>
</dbReference>
<feature type="transmembrane region" description="Helical" evidence="1">
    <location>
        <begin position="183"/>
        <end position="201"/>
    </location>
</feature>
<dbReference type="InterPro" id="IPR030802">
    <property type="entry name" value="Permease_MalE"/>
</dbReference>
<reference evidence="3" key="1">
    <citation type="submission" date="2017-05" db="EMBL/GenBank/DDBJ databases">
        <title>Improved OligoMM genomes.</title>
        <authorList>
            <person name="Garzetti D."/>
        </authorList>
    </citation>
    <scope>NUCLEOTIDE SEQUENCE [LARGE SCALE GENOMIC DNA]</scope>
    <source>
        <strain evidence="3">YL45</strain>
    </source>
</reference>
<dbReference type="GO" id="GO:0005548">
    <property type="term" value="F:phospholipid transporter activity"/>
    <property type="evidence" value="ECO:0007669"/>
    <property type="project" value="TreeGrafter"/>
</dbReference>